<dbReference type="OrthoDB" id="4793383at2"/>
<protein>
    <submittedName>
        <fullName evidence="1">Uncharacterized protein</fullName>
    </submittedName>
</protein>
<dbReference type="RefSeq" id="WP_122936581.1">
    <property type="nucleotide sequence ID" value="NZ_JBHSNT010000060.1"/>
</dbReference>
<dbReference type="SUPFAM" id="SSF52540">
    <property type="entry name" value="P-loop containing nucleoside triphosphate hydrolases"/>
    <property type="match status" value="1"/>
</dbReference>
<evidence type="ECO:0000313" key="1">
    <source>
        <dbReference type="EMBL" id="RNB50073.1"/>
    </source>
</evidence>
<dbReference type="EMBL" id="RHHB01000011">
    <property type="protein sequence ID" value="RNB50073.1"/>
    <property type="molecule type" value="Genomic_DNA"/>
</dbReference>
<reference evidence="1 2" key="1">
    <citation type="submission" date="2018-10" db="EMBL/GenBank/DDBJ databases">
        <title>Isolation, diversity and antibacterial activity of antinobacteria from the wheat rhizosphere soil.</title>
        <authorList>
            <person name="Sun T."/>
        </authorList>
    </citation>
    <scope>NUCLEOTIDE SEQUENCE [LARGE SCALE GENOMIC DNA]</scope>
    <source>
        <strain evidence="1 2">SJ-23</strain>
    </source>
</reference>
<dbReference type="Proteomes" id="UP000275048">
    <property type="component" value="Unassembled WGS sequence"/>
</dbReference>
<comment type="caution">
    <text evidence="1">The sequence shown here is derived from an EMBL/GenBank/DDBJ whole genome shotgun (WGS) entry which is preliminary data.</text>
</comment>
<evidence type="ECO:0000313" key="2">
    <source>
        <dbReference type="Proteomes" id="UP000275048"/>
    </source>
</evidence>
<gene>
    <name evidence="1" type="ORF">EDM22_08215</name>
</gene>
<name>A0A3M8AFV9_9MICO</name>
<sequence length="383" mass="40504">MTTAFDVRTLGSVVRVELHDSVDETDRERIRDQWVDLIEDGVEPDVTIRGTLDRSSLLDDANPAVSAASPEHLAATIATEVTLAGIAGLSGAALMLHAGGVALDDGRVIALVGPSGRGKTTATQALATTLGYVTDETLAVYPDGTVVPYRKPLSIGKHPETKTPVAASQRGLRDLPDAELRLDAIVVLDRRENVETPYVELLPLRDGLNEIVPQTSFLSALSKPLRTLVTTILATGGVRRVVYSEADTLAALVDDMLSAGSIESPQLVDVGVSVGDCGCEAKLNPLGAGETTTESDSTPLYQRKDYRDALSVDDSLVILSHNRVTVLDGLGPVLWFAAEDVTEAELVEAALREMPAPPEHVDPAQVVAATVGELIEGGLLVRV</sequence>
<proteinExistence type="predicted"/>
<keyword evidence="2" id="KW-1185">Reference proteome</keyword>
<dbReference type="Gene3D" id="3.40.50.300">
    <property type="entry name" value="P-loop containing nucleotide triphosphate hydrolases"/>
    <property type="match status" value="1"/>
</dbReference>
<organism evidence="1 2">
    <name type="scientific">Agromyces tardus</name>
    <dbReference type="NCBI Taxonomy" id="2583849"/>
    <lineage>
        <taxon>Bacteria</taxon>
        <taxon>Bacillati</taxon>
        <taxon>Actinomycetota</taxon>
        <taxon>Actinomycetes</taxon>
        <taxon>Micrococcales</taxon>
        <taxon>Microbacteriaceae</taxon>
        <taxon>Agromyces</taxon>
    </lineage>
</organism>
<accession>A0A3M8AFV9</accession>
<dbReference type="AlphaFoldDB" id="A0A3M8AFV9"/>
<dbReference type="InterPro" id="IPR027417">
    <property type="entry name" value="P-loop_NTPase"/>
</dbReference>